<evidence type="ECO:0000313" key="1">
    <source>
        <dbReference type="EMBL" id="KAI9197976.1"/>
    </source>
</evidence>
<dbReference type="Pfam" id="PF08284">
    <property type="entry name" value="RVP_2"/>
    <property type="match status" value="1"/>
</dbReference>
<name>A0AAD5P3Z4_ACENE</name>
<organism evidence="1 2">
    <name type="scientific">Acer negundo</name>
    <name type="common">Box elder</name>
    <dbReference type="NCBI Taxonomy" id="4023"/>
    <lineage>
        <taxon>Eukaryota</taxon>
        <taxon>Viridiplantae</taxon>
        <taxon>Streptophyta</taxon>
        <taxon>Embryophyta</taxon>
        <taxon>Tracheophyta</taxon>
        <taxon>Spermatophyta</taxon>
        <taxon>Magnoliopsida</taxon>
        <taxon>eudicotyledons</taxon>
        <taxon>Gunneridae</taxon>
        <taxon>Pentapetalae</taxon>
        <taxon>rosids</taxon>
        <taxon>malvids</taxon>
        <taxon>Sapindales</taxon>
        <taxon>Sapindaceae</taxon>
        <taxon>Hippocastanoideae</taxon>
        <taxon>Acereae</taxon>
        <taxon>Acer</taxon>
    </lineage>
</organism>
<sequence>MERDSAPYESIPEISFHAMAETTHPQTFHINGKVKNKDITILIDGGSTHNFVDQYVVIKIELPVVKDKSFQVMMGNKEKIECTRLCLGLNLVIQGYTVHVDFYILPVATCLIVLEV</sequence>
<protein>
    <submittedName>
        <fullName evidence="1">Uncharacterized protein</fullName>
    </submittedName>
</protein>
<comment type="caution">
    <text evidence="1">The sequence shown here is derived from an EMBL/GenBank/DDBJ whole genome shotgun (WGS) entry which is preliminary data.</text>
</comment>
<accession>A0AAD5P3Z4</accession>
<dbReference type="Gene3D" id="2.40.70.10">
    <property type="entry name" value="Acid Proteases"/>
    <property type="match status" value="1"/>
</dbReference>
<reference evidence="1 2" key="1">
    <citation type="journal article" date="2022" name="Plant J.">
        <title>Strategies of tolerance reflected in two North American maple genomes.</title>
        <authorList>
            <person name="McEvoy S.L."/>
            <person name="Sezen U.U."/>
            <person name="Trouern-Trend A."/>
            <person name="McMahon S.M."/>
            <person name="Schaberg P.G."/>
            <person name="Yang J."/>
            <person name="Wegrzyn J.L."/>
            <person name="Swenson N.G."/>
        </authorList>
    </citation>
    <scope>NUCLEOTIDE SEQUENCE [LARGE SCALE GENOMIC DNA]</scope>
    <source>
        <strain evidence="1">91603</strain>
    </source>
</reference>
<evidence type="ECO:0000313" key="2">
    <source>
        <dbReference type="Proteomes" id="UP001064489"/>
    </source>
</evidence>
<dbReference type="CDD" id="cd00303">
    <property type="entry name" value="retropepsin_like"/>
    <property type="match status" value="1"/>
</dbReference>
<dbReference type="Proteomes" id="UP001064489">
    <property type="component" value="Chromosome 13"/>
</dbReference>
<dbReference type="AlphaFoldDB" id="A0AAD5P3Z4"/>
<dbReference type="SUPFAM" id="SSF50630">
    <property type="entry name" value="Acid proteases"/>
    <property type="match status" value="1"/>
</dbReference>
<keyword evidence="2" id="KW-1185">Reference proteome</keyword>
<dbReference type="InterPro" id="IPR021109">
    <property type="entry name" value="Peptidase_aspartic_dom_sf"/>
</dbReference>
<proteinExistence type="predicted"/>
<dbReference type="EMBL" id="JAJSOW010000002">
    <property type="protein sequence ID" value="KAI9197976.1"/>
    <property type="molecule type" value="Genomic_DNA"/>
</dbReference>
<gene>
    <name evidence="1" type="ORF">LWI28_007868</name>
</gene>